<gene>
    <name evidence="2" type="ORF">DILT_LOCUS12062</name>
</gene>
<keyword evidence="3" id="KW-1185">Reference proteome</keyword>
<accession>A0A3P7MEB9</accession>
<sequence length="166" mass="18680">MAGTSPRVTIGGSGSKKIHPVSSPATETEDKKSKHSFHVLKNGVEPRVQLPFLFDAFRWAAVPDRGQHSKARGTDDGERVQTTSSPLLNGLRKAQHLHLQRRTDRMDAQYTPIVMAMEILRRIHRRFRRIEPPQRTAWMRKTMSSLLCSFGSSLASIYLKLSTSAS</sequence>
<dbReference type="Proteomes" id="UP000281553">
    <property type="component" value="Unassembled WGS sequence"/>
</dbReference>
<name>A0A3P7MEB9_DIBLA</name>
<evidence type="ECO:0000256" key="1">
    <source>
        <dbReference type="SAM" id="MobiDB-lite"/>
    </source>
</evidence>
<protein>
    <submittedName>
        <fullName evidence="2">Uncharacterized protein</fullName>
    </submittedName>
</protein>
<evidence type="ECO:0000313" key="3">
    <source>
        <dbReference type="Proteomes" id="UP000281553"/>
    </source>
</evidence>
<reference evidence="2 3" key="1">
    <citation type="submission" date="2018-11" db="EMBL/GenBank/DDBJ databases">
        <authorList>
            <consortium name="Pathogen Informatics"/>
        </authorList>
    </citation>
    <scope>NUCLEOTIDE SEQUENCE [LARGE SCALE GENOMIC DNA]</scope>
</reference>
<feature type="region of interest" description="Disordered" evidence="1">
    <location>
        <begin position="1"/>
        <end position="34"/>
    </location>
</feature>
<dbReference type="AlphaFoldDB" id="A0A3P7MEB9"/>
<evidence type="ECO:0000313" key="2">
    <source>
        <dbReference type="EMBL" id="VDN16231.1"/>
    </source>
</evidence>
<organism evidence="2 3">
    <name type="scientific">Dibothriocephalus latus</name>
    <name type="common">Fish tapeworm</name>
    <name type="synonym">Diphyllobothrium latum</name>
    <dbReference type="NCBI Taxonomy" id="60516"/>
    <lineage>
        <taxon>Eukaryota</taxon>
        <taxon>Metazoa</taxon>
        <taxon>Spiralia</taxon>
        <taxon>Lophotrochozoa</taxon>
        <taxon>Platyhelminthes</taxon>
        <taxon>Cestoda</taxon>
        <taxon>Eucestoda</taxon>
        <taxon>Diphyllobothriidea</taxon>
        <taxon>Diphyllobothriidae</taxon>
        <taxon>Dibothriocephalus</taxon>
    </lineage>
</organism>
<dbReference type="EMBL" id="UYRU01065104">
    <property type="protein sequence ID" value="VDN16231.1"/>
    <property type="molecule type" value="Genomic_DNA"/>
</dbReference>
<proteinExistence type="predicted"/>